<accession>A0A061BJF1</accession>
<evidence type="ECO:0000313" key="1">
    <source>
        <dbReference type="EMBL" id="CDR71604.1"/>
    </source>
</evidence>
<sequence>MKFDKILNLKITLNNNPTNILNNLCTGLETFLGFNSASKGYDGSGIVYSDLDRLCDGVMGFLFSIITDVKDDKNLTKYNNNIDTMLEKIKLAQYNRKNFDSSIREVSQGIKAWVRGVEERNESITKPLANLEKTLHGHASVEMDDNPITDQLSTWQGFSSIYLQEVEKSEIALDEIDDELRNEIAPKIELIKQVVDNFWNSVNDLGVYDSVKKLKDKFGAIPKIVNMEIGTQIQEVNNTLNDKFEKMFRDIHNLTQNKKSHINESLS</sequence>
<organism evidence="1">
    <name type="scientific">Babesia bigemina</name>
    <dbReference type="NCBI Taxonomy" id="5866"/>
    <lineage>
        <taxon>Eukaryota</taxon>
        <taxon>Sar</taxon>
        <taxon>Alveolata</taxon>
        <taxon>Apicomplexa</taxon>
        <taxon>Aconoidasida</taxon>
        <taxon>Piroplasmida</taxon>
        <taxon>Babesiidae</taxon>
        <taxon>Babesia</taxon>
    </lineage>
</organism>
<dbReference type="KEGG" id="bbig:BBBOND_0002580"/>
<dbReference type="AlphaFoldDB" id="A0A061BJF1"/>
<protein>
    <submittedName>
        <fullName evidence="1">Uncharacterized protein</fullName>
    </submittedName>
</protein>
<gene>
    <name evidence="1" type="ORF">BBBOND_0002580</name>
</gene>
<dbReference type="RefSeq" id="XP_012770551.1">
    <property type="nucleotide sequence ID" value="XM_012915097.1"/>
</dbReference>
<proteinExistence type="predicted"/>
<feature type="non-terminal residue" evidence="1">
    <location>
        <position position="267"/>
    </location>
</feature>
<dbReference type="EMBL" id="LK055043">
    <property type="protein sequence ID" value="CDR71604.1"/>
    <property type="molecule type" value="Genomic_DNA"/>
</dbReference>
<reference evidence="1" key="1">
    <citation type="journal article" date="2014" name="Nucleic Acids Res.">
        <title>The evolutionary dynamics of variant antigen genes in Babesia reveal a history of genomic innovation underlying host-parasite interaction.</title>
        <authorList>
            <person name="Jackson A.P."/>
            <person name="Otto T.D."/>
            <person name="Darby A."/>
            <person name="Ramaprasad A."/>
            <person name="Xia D."/>
            <person name="Echaide I.E."/>
            <person name="Farber M."/>
            <person name="Gahlot S."/>
            <person name="Gamble J."/>
            <person name="Gupta D."/>
            <person name="Gupta Y."/>
            <person name="Jackson L."/>
            <person name="Malandrin L."/>
            <person name="Malas T.B."/>
            <person name="Moussa E."/>
            <person name="Nair M."/>
            <person name="Reid AJ."/>
            <person name="Sanders M."/>
            <person name="Sharma J."/>
            <person name="Tracey A."/>
            <person name="Quail M.A."/>
            <person name="Weir W."/>
            <person name="Wastling J.M."/>
            <person name="Hall N."/>
            <person name="Willadsen P."/>
            <person name="Lingelbach K."/>
            <person name="Shiels B."/>
            <person name="Tait A."/>
            <person name="Berriman M."/>
            <person name="Allred D.R."/>
            <person name="Pain A."/>
        </authorList>
    </citation>
    <scope>NUCLEOTIDE SEQUENCE</scope>
    <source>
        <strain evidence="1">Bond</strain>
    </source>
</reference>
<dbReference type="VEuPathDB" id="PiroplasmaDB:BBBOND_0002580"/>
<dbReference type="GeneID" id="24561827"/>
<reference evidence="1" key="2">
    <citation type="submission" date="2014-06" db="EMBL/GenBank/DDBJ databases">
        <authorList>
            <person name="Aslett M."/>
            <person name="De Silva Nishadi"/>
        </authorList>
    </citation>
    <scope>NUCLEOTIDE SEQUENCE</scope>
    <source>
        <strain evidence="1">Bond</strain>
    </source>
</reference>
<name>A0A061BJF1_BABBI</name>